<accession>A0A8K0JH48</accession>
<evidence type="ECO:0000313" key="3">
    <source>
        <dbReference type="Proteomes" id="UP000812966"/>
    </source>
</evidence>
<reference evidence="2" key="1">
    <citation type="submission" date="2020-04" db="EMBL/GenBank/DDBJ databases">
        <title>Analysis of mating type loci in Filobasidium floriforme.</title>
        <authorList>
            <person name="Nowrousian M."/>
        </authorList>
    </citation>
    <scope>NUCLEOTIDE SEQUENCE</scope>
    <source>
        <strain evidence="2">CBS 6242</strain>
    </source>
</reference>
<sequence length="209" mass="21859">MSSDEGKNMMDNFKQGENETPEESDYTPQQGGSGSNSFPSGEAQYGSNANTDNQYTAQNVNADAENQSSGAGNQNKAAGANAEGELQMGGVNKDKIKGASDYDGYEQGDSAASGGWGANRKGNSFSRENQLGAETNGPFTSDPNTNENAVDANRSGTSTPGYAEEDELDSGRRKTQGGGGSSGLNPYGDNEEDGPSNENNPYHEQGRRV</sequence>
<comment type="caution">
    <text evidence="2">The sequence shown here is derived from an EMBL/GenBank/DDBJ whole genome shotgun (WGS) entry which is preliminary data.</text>
</comment>
<feature type="region of interest" description="Disordered" evidence="1">
    <location>
        <begin position="1"/>
        <end position="209"/>
    </location>
</feature>
<dbReference type="AlphaFoldDB" id="A0A8K0JH48"/>
<proteinExistence type="predicted"/>
<gene>
    <name evidence="2" type="ORF">FFLO_06238</name>
</gene>
<feature type="compositionally biased region" description="Low complexity" evidence="1">
    <location>
        <begin position="70"/>
        <end position="82"/>
    </location>
</feature>
<feature type="compositionally biased region" description="Polar residues" evidence="1">
    <location>
        <begin position="26"/>
        <end position="69"/>
    </location>
</feature>
<protein>
    <submittedName>
        <fullName evidence="2">Uncharacterized protein</fullName>
    </submittedName>
</protein>
<dbReference type="Proteomes" id="UP000812966">
    <property type="component" value="Unassembled WGS sequence"/>
</dbReference>
<name>A0A8K0JH48_9TREE</name>
<evidence type="ECO:0000313" key="2">
    <source>
        <dbReference type="EMBL" id="KAG7528327.1"/>
    </source>
</evidence>
<feature type="compositionally biased region" description="Polar residues" evidence="1">
    <location>
        <begin position="121"/>
        <end position="160"/>
    </location>
</feature>
<evidence type="ECO:0000256" key="1">
    <source>
        <dbReference type="SAM" id="MobiDB-lite"/>
    </source>
</evidence>
<keyword evidence="3" id="KW-1185">Reference proteome</keyword>
<organism evidence="2 3">
    <name type="scientific">Filobasidium floriforme</name>
    <dbReference type="NCBI Taxonomy" id="5210"/>
    <lineage>
        <taxon>Eukaryota</taxon>
        <taxon>Fungi</taxon>
        <taxon>Dikarya</taxon>
        <taxon>Basidiomycota</taxon>
        <taxon>Agaricomycotina</taxon>
        <taxon>Tremellomycetes</taxon>
        <taxon>Filobasidiales</taxon>
        <taxon>Filobasidiaceae</taxon>
        <taxon>Filobasidium</taxon>
    </lineage>
</organism>
<dbReference type="EMBL" id="JABELV010000190">
    <property type="protein sequence ID" value="KAG7528327.1"/>
    <property type="molecule type" value="Genomic_DNA"/>
</dbReference>